<evidence type="ECO:0000256" key="3">
    <source>
        <dbReference type="ARBA" id="ARBA00022771"/>
    </source>
</evidence>
<protein>
    <submittedName>
        <fullName evidence="13">Squamosa promoter-binding-like protein 5</fullName>
    </submittedName>
</protein>
<feature type="region of interest" description="Disordered" evidence="11">
    <location>
        <begin position="108"/>
        <end position="149"/>
    </location>
</feature>
<reference evidence="14" key="2">
    <citation type="journal article" date="2017" name="J. Anim. Genet.">
        <title>Multiple reference genome sequences of hot pepper reveal the massive evolution of plant disease resistance genes by retroduplication.</title>
        <authorList>
            <person name="Kim S."/>
            <person name="Park J."/>
            <person name="Yeom S.-I."/>
            <person name="Kim Y.-M."/>
            <person name="Seo E."/>
            <person name="Kim K.-T."/>
            <person name="Kim M.-S."/>
            <person name="Lee J.M."/>
            <person name="Cheong K."/>
            <person name="Shin H.-S."/>
            <person name="Kim S.-B."/>
            <person name="Han K."/>
            <person name="Lee J."/>
            <person name="Park M."/>
            <person name="Lee H.-A."/>
            <person name="Lee H.-Y."/>
            <person name="Lee Y."/>
            <person name="Oh S."/>
            <person name="Lee J.H."/>
            <person name="Choi E."/>
            <person name="Choi E."/>
            <person name="Lee S.E."/>
            <person name="Jeon J."/>
            <person name="Kim H."/>
            <person name="Choi G."/>
            <person name="Song H."/>
            <person name="Lee J."/>
            <person name="Lee S.-C."/>
            <person name="Kwon J.-K."/>
            <person name="Lee H.-Y."/>
            <person name="Koo N."/>
            <person name="Hong Y."/>
            <person name="Kim R.W."/>
            <person name="Kang W.-H."/>
            <person name="Huh J.H."/>
            <person name="Kang B.-C."/>
            <person name="Yang T.-J."/>
            <person name="Lee Y.-H."/>
            <person name="Bennetzen J.L."/>
            <person name="Choi D."/>
        </authorList>
    </citation>
    <scope>NUCLEOTIDE SEQUENCE [LARGE SCALE GENOMIC DNA]</scope>
    <source>
        <strain evidence="14">cv. PBC81</strain>
    </source>
</reference>
<evidence type="ECO:0000256" key="10">
    <source>
        <dbReference type="PROSITE-ProRule" id="PRU00470"/>
    </source>
</evidence>
<reference evidence="13 14" key="1">
    <citation type="journal article" date="2017" name="Genome Biol.">
        <title>New reference genome sequences of hot pepper reveal the massive evolution of plant disease-resistance genes by retroduplication.</title>
        <authorList>
            <person name="Kim S."/>
            <person name="Park J."/>
            <person name="Yeom S.I."/>
            <person name="Kim Y.M."/>
            <person name="Seo E."/>
            <person name="Kim K.T."/>
            <person name="Kim M.S."/>
            <person name="Lee J.M."/>
            <person name="Cheong K."/>
            <person name="Shin H.S."/>
            <person name="Kim S.B."/>
            <person name="Han K."/>
            <person name="Lee J."/>
            <person name="Park M."/>
            <person name="Lee H.A."/>
            <person name="Lee H.Y."/>
            <person name="Lee Y."/>
            <person name="Oh S."/>
            <person name="Lee J.H."/>
            <person name="Choi E."/>
            <person name="Choi E."/>
            <person name="Lee S.E."/>
            <person name="Jeon J."/>
            <person name="Kim H."/>
            <person name="Choi G."/>
            <person name="Song H."/>
            <person name="Lee J."/>
            <person name="Lee S.C."/>
            <person name="Kwon J.K."/>
            <person name="Lee H.Y."/>
            <person name="Koo N."/>
            <person name="Hong Y."/>
            <person name="Kim R.W."/>
            <person name="Kang W.H."/>
            <person name="Huh J.H."/>
            <person name="Kang B.C."/>
            <person name="Yang T.J."/>
            <person name="Lee Y.H."/>
            <person name="Bennetzen J.L."/>
            <person name="Choi D."/>
        </authorList>
    </citation>
    <scope>NUCLEOTIDE SEQUENCE [LARGE SCALE GENOMIC DNA]</scope>
    <source>
        <strain evidence="14">cv. PBC81</strain>
    </source>
</reference>
<dbReference type="Proteomes" id="UP000224567">
    <property type="component" value="Unassembled WGS sequence"/>
</dbReference>
<comment type="caution">
    <text evidence="13">The sequence shown here is derived from an EMBL/GenBank/DDBJ whole genome shotgun (WGS) entry which is preliminary data.</text>
</comment>
<feature type="compositionally biased region" description="Low complexity" evidence="11">
    <location>
        <begin position="119"/>
        <end position="140"/>
    </location>
</feature>
<comment type="function">
    <text evidence="9">Probable transcriptional factor. Binds to the promoter of the SQUAMOSA gene.</text>
</comment>
<evidence type="ECO:0000256" key="9">
    <source>
        <dbReference type="ARBA" id="ARBA00056472"/>
    </source>
</evidence>
<evidence type="ECO:0000256" key="7">
    <source>
        <dbReference type="ARBA" id="ARBA00023163"/>
    </source>
</evidence>
<name>A0A2G2WE40_CAPBA</name>
<keyword evidence="5" id="KW-0805">Transcription regulation</keyword>
<accession>A0A2G2WE40</accession>
<dbReference type="Pfam" id="PF03110">
    <property type="entry name" value="SBP"/>
    <property type="match status" value="1"/>
</dbReference>
<evidence type="ECO:0000256" key="2">
    <source>
        <dbReference type="ARBA" id="ARBA00022723"/>
    </source>
</evidence>
<evidence type="ECO:0000256" key="11">
    <source>
        <dbReference type="SAM" id="MobiDB-lite"/>
    </source>
</evidence>
<keyword evidence="14" id="KW-1185">Reference proteome</keyword>
<keyword evidence="6" id="KW-0238">DNA-binding</keyword>
<dbReference type="Gene3D" id="4.10.1100.10">
    <property type="entry name" value="Transcription factor, SBP-box domain"/>
    <property type="match status" value="1"/>
</dbReference>
<evidence type="ECO:0000256" key="5">
    <source>
        <dbReference type="ARBA" id="ARBA00023015"/>
    </source>
</evidence>
<keyword evidence="2" id="KW-0479">Metal-binding</keyword>
<sequence length="182" mass="20705">METTNNQLKSMEKNDDMLSIIEDAKKKNKKGSPNSSSSSLTRSCQAEKCSVDLSDAKQYHKRHKVCENHAKSQVVVVAGLRQRFCQQCSRFHELTEFDESKRSCRRRLAGHNERRRKSISSSSSSADQSHNNNNNNNNNNTAEGSNRKGTVTMCGQVDERGRIHISIQDNNNNNSTYKNFHR</sequence>
<evidence type="ECO:0000259" key="12">
    <source>
        <dbReference type="PROSITE" id="PS51141"/>
    </source>
</evidence>
<dbReference type="InterPro" id="IPR044817">
    <property type="entry name" value="SBP-like"/>
</dbReference>
<dbReference type="PANTHER" id="PTHR31251">
    <property type="entry name" value="SQUAMOSA PROMOTER-BINDING-LIKE PROTEIN 4"/>
    <property type="match status" value="1"/>
</dbReference>
<dbReference type="EMBL" id="MLFT02000007">
    <property type="protein sequence ID" value="PHT43498.1"/>
    <property type="molecule type" value="Genomic_DNA"/>
</dbReference>
<dbReference type="SUPFAM" id="SSF103612">
    <property type="entry name" value="SBT domain"/>
    <property type="match status" value="1"/>
</dbReference>
<feature type="region of interest" description="Disordered" evidence="11">
    <location>
        <begin position="1"/>
        <end position="41"/>
    </location>
</feature>
<keyword evidence="3 10" id="KW-0863">Zinc-finger</keyword>
<feature type="compositionally biased region" description="Basic residues" evidence="11">
    <location>
        <begin position="108"/>
        <end position="118"/>
    </location>
</feature>
<evidence type="ECO:0000256" key="8">
    <source>
        <dbReference type="ARBA" id="ARBA00023242"/>
    </source>
</evidence>
<keyword evidence="8" id="KW-0539">Nucleus</keyword>
<dbReference type="InterPro" id="IPR036893">
    <property type="entry name" value="SBP_sf"/>
</dbReference>
<evidence type="ECO:0000313" key="13">
    <source>
        <dbReference type="EMBL" id="PHT43498.1"/>
    </source>
</evidence>
<comment type="subcellular location">
    <subcellularLocation>
        <location evidence="1">Nucleus</location>
    </subcellularLocation>
</comment>
<evidence type="ECO:0000256" key="4">
    <source>
        <dbReference type="ARBA" id="ARBA00022833"/>
    </source>
</evidence>
<dbReference type="GO" id="GO:0005634">
    <property type="term" value="C:nucleus"/>
    <property type="evidence" value="ECO:0007669"/>
    <property type="project" value="UniProtKB-SubCell"/>
</dbReference>
<dbReference type="AlphaFoldDB" id="A0A2G2WE40"/>
<feature type="domain" description="SBP-type" evidence="12">
    <location>
        <begin position="41"/>
        <end position="118"/>
    </location>
</feature>
<dbReference type="OrthoDB" id="514967at2759"/>
<dbReference type="InterPro" id="IPR004333">
    <property type="entry name" value="SBP_dom"/>
</dbReference>
<dbReference type="STRING" id="33114.A0A2G2WE40"/>
<dbReference type="PANTHER" id="PTHR31251:SF216">
    <property type="entry name" value="SQUAMOSA PROMOTER-BINDING-LIKE PROTEIN 3"/>
    <property type="match status" value="1"/>
</dbReference>
<dbReference type="FunFam" id="4.10.1100.10:FF:000001">
    <property type="entry name" value="Squamosa promoter-binding-like protein 14"/>
    <property type="match status" value="1"/>
</dbReference>
<dbReference type="GO" id="GO:0008270">
    <property type="term" value="F:zinc ion binding"/>
    <property type="evidence" value="ECO:0007669"/>
    <property type="project" value="UniProtKB-KW"/>
</dbReference>
<organism evidence="13 14">
    <name type="scientific">Capsicum baccatum</name>
    <name type="common">Peruvian pepper</name>
    <dbReference type="NCBI Taxonomy" id="33114"/>
    <lineage>
        <taxon>Eukaryota</taxon>
        <taxon>Viridiplantae</taxon>
        <taxon>Streptophyta</taxon>
        <taxon>Embryophyta</taxon>
        <taxon>Tracheophyta</taxon>
        <taxon>Spermatophyta</taxon>
        <taxon>Magnoliopsida</taxon>
        <taxon>eudicotyledons</taxon>
        <taxon>Gunneridae</taxon>
        <taxon>Pentapetalae</taxon>
        <taxon>asterids</taxon>
        <taxon>lamiids</taxon>
        <taxon>Solanales</taxon>
        <taxon>Solanaceae</taxon>
        <taxon>Solanoideae</taxon>
        <taxon>Capsiceae</taxon>
        <taxon>Capsicum</taxon>
    </lineage>
</organism>
<keyword evidence="7" id="KW-0804">Transcription</keyword>
<keyword evidence="4" id="KW-0862">Zinc</keyword>
<proteinExistence type="predicted"/>
<dbReference type="GO" id="GO:0003677">
    <property type="term" value="F:DNA binding"/>
    <property type="evidence" value="ECO:0007669"/>
    <property type="project" value="UniProtKB-KW"/>
</dbReference>
<evidence type="ECO:0000256" key="6">
    <source>
        <dbReference type="ARBA" id="ARBA00023125"/>
    </source>
</evidence>
<evidence type="ECO:0000256" key="1">
    <source>
        <dbReference type="ARBA" id="ARBA00004123"/>
    </source>
</evidence>
<gene>
    <name evidence="13" type="ORF">CQW23_17523</name>
</gene>
<evidence type="ECO:0000313" key="14">
    <source>
        <dbReference type="Proteomes" id="UP000224567"/>
    </source>
</evidence>
<dbReference type="PROSITE" id="PS51141">
    <property type="entry name" value="ZF_SBP"/>
    <property type="match status" value="1"/>
</dbReference>